<accession>A0A235FA95</accession>
<gene>
    <name evidence="2" type="ORF">CGZ90_10265</name>
</gene>
<feature type="domain" description="Aminoglycoside phosphotransferase" evidence="1">
    <location>
        <begin position="14"/>
        <end position="212"/>
    </location>
</feature>
<keyword evidence="2" id="KW-0808">Transferase</keyword>
<keyword evidence="3" id="KW-1185">Reference proteome</keyword>
<organism evidence="2 3">
    <name type="scientific">Fictibacillus aquaticus</name>
    <dbReference type="NCBI Taxonomy" id="2021314"/>
    <lineage>
        <taxon>Bacteria</taxon>
        <taxon>Bacillati</taxon>
        <taxon>Bacillota</taxon>
        <taxon>Bacilli</taxon>
        <taxon>Bacillales</taxon>
        <taxon>Fictibacillaceae</taxon>
        <taxon>Fictibacillus</taxon>
    </lineage>
</organism>
<sequence>MEHILGKEWRLYPAGGATGEAYIAQHEEQRLFLKRNSSPFLAVLSAEGIVPKLLWTKRLENGDVISAQQWLDGRELKSAEMKCSHVAKLLGKIHSSNELLEMLKRLGKMPLTPELIIADLQRQSAAMKNSSQLVKESIARLMEDKNEIQCDDKVVCHCDVNHNNWMLSKDSQLFLIDWDGAMVADPALDLGMLLYSYIPKSEWAEWLSEYNMKLTLGLEKRMHWYVTAQTAYMHIQNINKGETEKAAETESTLYRLLNHPSITQ</sequence>
<dbReference type="Gene3D" id="3.90.1200.10">
    <property type="match status" value="1"/>
</dbReference>
<dbReference type="OrthoDB" id="3171511at2"/>
<dbReference type="Proteomes" id="UP000215059">
    <property type="component" value="Unassembled WGS sequence"/>
</dbReference>
<protein>
    <submittedName>
        <fullName evidence="2">Phosphotransferase</fullName>
    </submittedName>
</protein>
<dbReference type="PANTHER" id="PTHR40086">
    <property type="entry name" value="PHOSPHOTRANSFERASE YTMP-RELATED"/>
    <property type="match status" value="1"/>
</dbReference>
<evidence type="ECO:0000313" key="2">
    <source>
        <dbReference type="EMBL" id="OYD58256.1"/>
    </source>
</evidence>
<dbReference type="InterPro" id="IPR052077">
    <property type="entry name" value="CcrZ_PhaseVar_Mediator"/>
</dbReference>
<dbReference type="InterPro" id="IPR002575">
    <property type="entry name" value="Aminoglycoside_PTrfase"/>
</dbReference>
<dbReference type="RefSeq" id="WP_094252397.1">
    <property type="nucleotide sequence ID" value="NZ_JBHLXL010000001.1"/>
</dbReference>
<dbReference type="InterPro" id="IPR011009">
    <property type="entry name" value="Kinase-like_dom_sf"/>
</dbReference>
<dbReference type="EMBL" id="NOII01000002">
    <property type="protein sequence ID" value="OYD58256.1"/>
    <property type="molecule type" value="Genomic_DNA"/>
</dbReference>
<reference evidence="2 3" key="1">
    <citation type="submission" date="2017-07" db="EMBL/GenBank/DDBJ databases">
        <title>Fictibacillus sp. nov. GDSW-R2A3 Genome sequencing and assembly.</title>
        <authorList>
            <person name="Mayilraj S."/>
        </authorList>
    </citation>
    <scope>NUCLEOTIDE SEQUENCE [LARGE SCALE GENOMIC DNA]</scope>
    <source>
        <strain evidence="2 3">GDSW-R2A3</strain>
    </source>
</reference>
<evidence type="ECO:0000259" key="1">
    <source>
        <dbReference type="Pfam" id="PF01636"/>
    </source>
</evidence>
<name>A0A235FA95_9BACL</name>
<dbReference type="Pfam" id="PF01636">
    <property type="entry name" value="APH"/>
    <property type="match status" value="1"/>
</dbReference>
<proteinExistence type="predicted"/>
<dbReference type="PANTHER" id="PTHR40086:SF1">
    <property type="entry name" value="CELL CYCLE REGULATOR CCRZ"/>
    <property type="match status" value="1"/>
</dbReference>
<dbReference type="SUPFAM" id="SSF56112">
    <property type="entry name" value="Protein kinase-like (PK-like)"/>
    <property type="match status" value="1"/>
</dbReference>
<comment type="caution">
    <text evidence="2">The sequence shown here is derived from an EMBL/GenBank/DDBJ whole genome shotgun (WGS) entry which is preliminary data.</text>
</comment>
<dbReference type="GO" id="GO:0016740">
    <property type="term" value="F:transferase activity"/>
    <property type="evidence" value="ECO:0007669"/>
    <property type="project" value="UniProtKB-KW"/>
</dbReference>
<evidence type="ECO:0000313" key="3">
    <source>
        <dbReference type="Proteomes" id="UP000215059"/>
    </source>
</evidence>
<dbReference type="AlphaFoldDB" id="A0A235FA95"/>